<dbReference type="GO" id="GO:0030163">
    <property type="term" value="P:protein catabolic process"/>
    <property type="evidence" value="ECO:0007669"/>
    <property type="project" value="TreeGrafter"/>
</dbReference>
<dbReference type="AlphaFoldDB" id="A0A3N4KDP7"/>
<sequence>MKIACLQFNPQLGNIAHNLKRAETIISRADPVDIDLLILPEMAFSGYNFKSAEEIEFHLEPTAAGPSTVWARSIARRLGCYVALGYPEYCAHSPSSPQGSMSRYNSAVLVSPQGNVLVNYRKHFLYTTDETWAEEGKEGFFSGEMPDGLGKLAMGICMDLNPRRFETPFENYEFAHHVLDSKADLVLMPMAWLTSQPQSSLVDQAQVPDADTLAYWIQRLQPVLDKGPQGRSEETIFVTCNRIGVERGASFAGTSVVVGVSKGNIKVYGCLGRGTEDLLVCEVPGPGKNSRRR</sequence>
<keyword evidence="3" id="KW-1185">Reference proteome</keyword>
<dbReference type="PROSITE" id="PS50263">
    <property type="entry name" value="CN_HYDROLASE"/>
    <property type="match status" value="1"/>
</dbReference>
<dbReference type="GO" id="GO:0070773">
    <property type="term" value="F:protein-N-terminal glutamine amidohydrolase activity"/>
    <property type="evidence" value="ECO:0007669"/>
    <property type="project" value="InterPro"/>
</dbReference>
<feature type="domain" description="CN hydrolase" evidence="1">
    <location>
        <begin position="1"/>
        <end position="285"/>
    </location>
</feature>
<evidence type="ECO:0000313" key="2">
    <source>
        <dbReference type="EMBL" id="RPB07608.1"/>
    </source>
</evidence>
<protein>
    <submittedName>
        <fullName evidence="2">Carbon-nitrogen hydrolase</fullName>
    </submittedName>
</protein>
<keyword evidence="2" id="KW-0378">Hydrolase</keyword>
<dbReference type="PANTHER" id="PTHR11750">
    <property type="entry name" value="PROTEIN N-TERMINAL AMIDASE"/>
    <property type="match status" value="1"/>
</dbReference>
<proteinExistence type="predicted"/>
<dbReference type="Gene3D" id="3.60.110.10">
    <property type="entry name" value="Carbon-nitrogen hydrolase"/>
    <property type="match status" value="1"/>
</dbReference>
<reference evidence="2 3" key="1">
    <citation type="journal article" date="2018" name="Nat. Ecol. Evol.">
        <title>Pezizomycetes genomes reveal the molecular basis of ectomycorrhizal truffle lifestyle.</title>
        <authorList>
            <person name="Murat C."/>
            <person name="Payen T."/>
            <person name="Noel B."/>
            <person name="Kuo A."/>
            <person name="Morin E."/>
            <person name="Chen J."/>
            <person name="Kohler A."/>
            <person name="Krizsan K."/>
            <person name="Balestrini R."/>
            <person name="Da Silva C."/>
            <person name="Montanini B."/>
            <person name="Hainaut M."/>
            <person name="Levati E."/>
            <person name="Barry K.W."/>
            <person name="Belfiori B."/>
            <person name="Cichocki N."/>
            <person name="Clum A."/>
            <person name="Dockter R.B."/>
            <person name="Fauchery L."/>
            <person name="Guy J."/>
            <person name="Iotti M."/>
            <person name="Le Tacon F."/>
            <person name="Lindquist E.A."/>
            <person name="Lipzen A."/>
            <person name="Malagnac F."/>
            <person name="Mello A."/>
            <person name="Molinier V."/>
            <person name="Miyauchi S."/>
            <person name="Poulain J."/>
            <person name="Riccioni C."/>
            <person name="Rubini A."/>
            <person name="Sitrit Y."/>
            <person name="Splivallo R."/>
            <person name="Traeger S."/>
            <person name="Wang M."/>
            <person name="Zifcakova L."/>
            <person name="Wipf D."/>
            <person name="Zambonelli A."/>
            <person name="Paolocci F."/>
            <person name="Nowrousian M."/>
            <person name="Ottonello S."/>
            <person name="Baldrian P."/>
            <person name="Spatafora J.W."/>
            <person name="Henrissat B."/>
            <person name="Nagy L.G."/>
            <person name="Aury J.M."/>
            <person name="Wincker P."/>
            <person name="Grigoriev I.V."/>
            <person name="Bonfante P."/>
            <person name="Martin F.M."/>
        </authorList>
    </citation>
    <scope>NUCLEOTIDE SEQUENCE [LARGE SCALE GENOMIC DNA]</scope>
    <source>
        <strain evidence="2 3">CCBAS932</strain>
    </source>
</reference>
<dbReference type="STRING" id="1392247.A0A3N4KDP7"/>
<dbReference type="InterPro" id="IPR003010">
    <property type="entry name" value="C-N_Hydrolase"/>
</dbReference>
<evidence type="ECO:0000313" key="3">
    <source>
        <dbReference type="Proteomes" id="UP000277580"/>
    </source>
</evidence>
<dbReference type="OrthoDB" id="201515at2759"/>
<dbReference type="PANTHER" id="PTHR11750:SF26">
    <property type="entry name" value="PROTEIN N-TERMINAL AMIDASE"/>
    <property type="match status" value="1"/>
</dbReference>
<dbReference type="InParanoid" id="A0A3N4KDP7"/>
<dbReference type="Proteomes" id="UP000277580">
    <property type="component" value="Unassembled WGS sequence"/>
</dbReference>
<dbReference type="InterPro" id="IPR036526">
    <property type="entry name" value="C-N_Hydrolase_sf"/>
</dbReference>
<evidence type="ECO:0000259" key="1">
    <source>
        <dbReference type="PROSITE" id="PS50263"/>
    </source>
</evidence>
<dbReference type="Pfam" id="PF00795">
    <property type="entry name" value="CN_hydrolase"/>
    <property type="match status" value="1"/>
</dbReference>
<gene>
    <name evidence="2" type="ORF">P167DRAFT_549648</name>
</gene>
<dbReference type="GO" id="GO:0008418">
    <property type="term" value="F:protein-N-terminal asparagine amidohydrolase activity"/>
    <property type="evidence" value="ECO:0007669"/>
    <property type="project" value="InterPro"/>
</dbReference>
<name>A0A3N4KDP7_9PEZI</name>
<organism evidence="2 3">
    <name type="scientific">Morchella conica CCBAS932</name>
    <dbReference type="NCBI Taxonomy" id="1392247"/>
    <lineage>
        <taxon>Eukaryota</taxon>
        <taxon>Fungi</taxon>
        <taxon>Dikarya</taxon>
        <taxon>Ascomycota</taxon>
        <taxon>Pezizomycotina</taxon>
        <taxon>Pezizomycetes</taxon>
        <taxon>Pezizales</taxon>
        <taxon>Morchellaceae</taxon>
        <taxon>Morchella</taxon>
    </lineage>
</organism>
<accession>A0A3N4KDP7</accession>
<dbReference type="InterPro" id="IPR039703">
    <property type="entry name" value="Nta1"/>
</dbReference>
<dbReference type="EMBL" id="ML119179">
    <property type="protein sequence ID" value="RPB07608.1"/>
    <property type="molecule type" value="Genomic_DNA"/>
</dbReference>
<dbReference type="SUPFAM" id="SSF56317">
    <property type="entry name" value="Carbon-nitrogen hydrolase"/>
    <property type="match status" value="1"/>
</dbReference>